<evidence type="ECO:0000313" key="3">
    <source>
        <dbReference type="Proteomes" id="UP000679749"/>
    </source>
</evidence>
<keyword evidence="1" id="KW-0812">Transmembrane</keyword>
<organism evidence="2 3">
    <name type="scientific">Neobacillus rhizophilus</name>
    <dbReference type="NCBI Taxonomy" id="2833579"/>
    <lineage>
        <taxon>Bacteria</taxon>
        <taxon>Bacillati</taxon>
        <taxon>Bacillota</taxon>
        <taxon>Bacilli</taxon>
        <taxon>Bacillales</taxon>
        <taxon>Bacillaceae</taxon>
        <taxon>Neobacillus</taxon>
    </lineage>
</organism>
<feature type="transmembrane region" description="Helical" evidence="1">
    <location>
        <begin position="38"/>
        <end position="55"/>
    </location>
</feature>
<evidence type="ECO:0000313" key="2">
    <source>
        <dbReference type="EMBL" id="MBS4213241.1"/>
    </source>
</evidence>
<evidence type="ECO:0000256" key="1">
    <source>
        <dbReference type="SAM" id="Phobius"/>
    </source>
</evidence>
<proteinExistence type="predicted"/>
<comment type="caution">
    <text evidence="2">The sequence shown here is derived from an EMBL/GenBank/DDBJ whole genome shotgun (WGS) entry which is preliminary data.</text>
</comment>
<dbReference type="EMBL" id="JAGYPF010000002">
    <property type="protein sequence ID" value="MBS4213241.1"/>
    <property type="molecule type" value="Genomic_DNA"/>
</dbReference>
<sequence>MSNQERPSKFYLTNTILEIVLFTLAALVLNLFLGNDMFKSAVATAIIAIILEIILKVKGISPLLNKAKKVETLYENLEKNGVNNIYFMYDRNSKKERNEKTQIAISEASYMYLLAETGRSYIDASTDRHWKEVKSQLDKSTSFKVLLIHPECENKIVRNKLNNSTGVDRKLNFEELKVLVSKYQTLEIRFTDQVYNTLFFTNNYMIYDPYHLGKTSERLENNFLAIEFDSSSSNYKTMKSHFDYCWSKSKSIEDVEVELGGV</sequence>
<gene>
    <name evidence="2" type="ORF">KHA99_12350</name>
</gene>
<reference evidence="2" key="1">
    <citation type="submission" date="2021-05" db="EMBL/GenBank/DDBJ databases">
        <title>Novel Bacillus species.</title>
        <authorList>
            <person name="Liu G."/>
        </authorList>
    </citation>
    <scope>NUCLEOTIDE SEQUENCE</scope>
    <source>
        <strain evidence="2">FJAT-49825</strain>
    </source>
</reference>
<keyword evidence="1" id="KW-1133">Transmembrane helix</keyword>
<protein>
    <submittedName>
        <fullName evidence="2">Uncharacterized protein</fullName>
    </submittedName>
</protein>
<name>A0A942YX00_9BACI</name>
<accession>A0A942YX00</accession>
<dbReference type="Proteomes" id="UP000679749">
    <property type="component" value="Unassembled WGS sequence"/>
</dbReference>
<keyword evidence="1" id="KW-0472">Membrane</keyword>
<feature type="transmembrane region" description="Helical" evidence="1">
    <location>
        <begin position="12"/>
        <end position="32"/>
    </location>
</feature>
<keyword evidence="3" id="KW-1185">Reference proteome</keyword>
<dbReference type="RefSeq" id="WP_213117740.1">
    <property type="nucleotide sequence ID" value="NZ_JAGYPF010000002.1"/>
</dbReference>
<dbReference type="AlphaFoldDB" id="A0A942YX00"/>